<dbReference type="PANTHER" id="PTHR43584">
    <property type="entry name" value="NUCLEOTIDYL TRANSFERASE"/>
    <property type="match status" value="1"/>
</dbReference>
<dbReference type="EMBL" id="CP046565">
    <property type="protein sequence ID" value="QJD31150.1"/>
    <property type="molecule type" value="Genomic_DNA"/>
</dbReference>
<gene>
    <name evidence="4" type="ORF">GNH96_15180</name>
</gene>
<evidence type="ECO:0000256" key="1">
    <source>
        <dbReference type="ARBA" id="ARBA00022679"/>
    </source>
</evidence>
<evidence type="ECO:0000313" key="5">
    <source>
        <dbReference type="Proteomes" id="UP000503004"/>
    </source>
</evidence>
<dbReference type="KEGG" id="metu:GNH96_15180"/>
<dbReference type="InterPro" id="IPR054790">
    <property type="entry name" value="MurU"/>
</dbReference>
<organism evidence="4 5">
    <name type="scientific">Methylococcus geothermalis</name>
    <dbReference type="NCBI Taxonomy" id="2681310"/>
    <lineage>
        <taxon>Bacteria</taxon>
        <taxon>Pseudomonadati</taxon>
        <taxon>Pseudomonadota</taxon>
        <taxon>Gammaproteobacteria</taxon>
        <taxon>Methylococcales</taxon>
        <taxon>Methylococcaceae</taxon>
        <taxon>Methylococcus</taxon>
    </lineage>
</organism>
<dbReference type="InterPro" id="IPR050065">
    <property type="entry name" value="GlmU-like"/>
</dbReference>
<keyword evidence="5" id="KW-1185">Reference proteome</keyword>
<feature type="domain" description="Nucleotidyl transferase" evidence="3">
    <location>
        <begin position="2"/>
        <end position="120"/>
    </location>
</feature>
<dbReference type="NCBIfam" id="NF045761">
    <property type="entry name" value="NAMPUrTaseMurU"/>
    <property type="match status" value="1"/>
</dbReference>
<reference evidence="5" key="1">
    <citation type="submission" date="2019-12" db="EMBL/GenBank/DDBJ databases">
        <authorList>
            <person name="Awala S.I."/>
            <person name="Rhee S.K."/>
        </authorList>
    </citation>
    <scope>NUCLEOTIDE SEQUENCE [LARGE SCALE GENOMIC DNA]</scope>
    <source>
        <strain evidence="5">IM1</strain>
    </source>
</reference>
<evidence type="ECO:0000259" key="3">
    <source>
        <dbReference type="Pfam" id="PF00483"/>
    </source>
</evidence>
<dbReference type="Gene3D" id="3.90.550.10">
    <property type="entry name" value="Spore Coat Polysaccharide Biosynthesis Protein SpsA, Chain A"/>
    <property type="match status" value="1"/>
</dbReference>
<evidence type="ECO:0000313" key="4">
    <source>
        <dbReference type="EMBL" id="QJD31150.1"/>
    </source>
</evidence>
<dbReference type="InterPro" id="IPR029044">
    <property type="entry name" value="Nucleotide-diphossugar_trans"/>
</dbReference>
<dbReference type="CDD" id="cd06422">
    <property type="entry name" value="NTP_transferase_like_1"/>
    <property type="match status" value="1"/>
</dbReference>
<keyword evidence="2" id="KW-0548">Nucleotidyltransferase</keyword>
<accession>A0A858QBH4</accession>
<name>A0A858QBH4_9GAMM</name>
<dbReference type="GO" id="GO:0016779">
    <property type="term" value="F:nucleotidyltransferase activity"/>
    <property type="evidence" value="ECO:0007669"/>
    <property type="project" value="UniProtKB-KW"/>
</dbReference>
<dbReference type="InterPro" id="IPR005835">
    <property type="entry name" value="NTP_transferase_dom"/>
</dbReference>
<dbReference type="PANTHER" id="PTHR43584:SF8">
    <property type="entry name" value="N-ACETYLMURAMATE ALPHA-1-PHOSPHATE URIDYLYLTRANSFERASE"/>
    <property type="match status" value="1"/>
</dbReference>
<dbReference type="AlphaFoldDB" id="A0A858QBH4"/>
<protein>
    <submittedName>
        <fullName evidence="4">NTP transferase domain-containing protein</fullName>
    </submittedName>
</protein>
<dbReference type="Pfam" id="PF00483">
    <property type="entry name" value="NTP_transferase"/>
    <property type="match status" value="1"/>
</dbReference>
<dbReference type="Proteomes" id="UP000503004">
    <property type="component" value="Chromosome"/>
</dbReference>
<dbReference type="RefSeq" id="WP_169604417.1">
    <property type="nucleotide sequence ID" value="NZ_CP046565.1"/>
</dbReference>
<keyword evidence="1 4" id="KW-0808">Transferase</keyword>
<proteinExistence type="predicted"/>
<dbReference type="SUPFAM" id="SSF53448">
    <property type="entry name" value="Nucleotide-diphospho-sugar transferases"/>
    <property type="match status" value="1"/>
</dbReference>
<sequence>MKAMILAAGRGERLRPLTDHTPKPLLPAGGRPLIEHTLEALVRAGFTDIVINIAHLGEQIRARLGDGGGFGARIRYSDEGDHALETAGGIRQALDLLGPGPFVVVNGDIGTDYDFARLRREPAGDAHLVLAPNPPHHPQGDFRLDGDRVTPSPDGISVYTFAGIGLYRPELFAPLPTGRAPLAPLLRQAMAGGRITGELHPGFWLDIGTADRLEAYDRWLHGRRGAQTPPTGSLFDMRRLGR</sequence>
<evidence type="ECO:0000256" key="2">
    <source>
        <dbReference type="ARBA" id="ARBA00022695"/>
    </source>
</evidence>